<evidence type="ECO:0000256" key="3">
    <source>
        <dbReference type="ARBA" id="ARBA00009347"/>
    </source>
</evidence>
<dbReference type="Proteomes" id="UP000502823">
    <property type="component" value="Unassembled WGS sequence"/>
</dbReference>
<comment type="catalytic activity">
    <reaction evidence="20">
        <text>pentadecanoyl-CoA + oxidized [electron-transfer flavoprotein] + H(+) = (2E)-pentadecenoyl-CoA + reduced [electron-transfer flavoprotein]</text>
        <dbReference type="Rhea" id="RHEA:48204"/>
        <dbReference type="Rhea" id="RHEA-COMP:10685"/>
        <dbReference type="Rhea" id="RHEA-COMP:10686"/>
        <dbReference type="ChEBI" id="CHEBI:15378"/>
        <dbReference type="ChEBI" id="CHEBI:57692"/>
        <dbReference type="ChEBI" id="CHEBI:58307"/>
        <dbReference type="ChEBI" id="CHEBI:74309"/>
        <dbReference type="ChEBI" id="CHEBI:77545"/>
    </reaction>
    <physiologicalReaction direction="left-to-right" evidence="20">
        <dbReference type="Rhea" id="RHEA:48205"/>
    </physiologicalReaction>
</comment>
<dbReference type="InterPro" id="IPR046373">
    <property type="entry name" value="Acyl-CoA_Oxase/DH_mid-dom_sf"/>
</dbReference>
<comment type="cofactor">
    <cofactor evidence="1 31">
        <name>FAD</name>
        <dbReference type="ChEBI" id="CHEBI:57692"/>
    </cofactor>
</comment>
<dbReference type="PANTHER" id="PTHR43884:SF9">
    <property type="entry name" value="COMPLEX I ASSEMBLY FACTOR ACAD9, MITOCHONDRIAL"/>
    <property type="match status" value="1"/>
</dbReference>
<dbReference type="FunFam" id="1.20.140.10:FF:000023">
    <property type="entry name" value="Acyl-CoA dehydrogenase family member 9"/>
    <property type="match status" value="1"/>
</dbReference>
<dbReference type="OrthoDB" id="354at2759"/>
<name>A0A6L2PVZ5_COPFO</name>
<dbReference type="InterPro" id="IPR009100">
    <property type="entry name" value="AcylCoA_DH/oxidase_NM_dom_sf"/>
</dbReference>
<dbReference type="GO" id="GO:0006631">
    <property type="term" value="P:fatty acid metabolic process"/>
    <property type="evidence" value="ECO:0007669"/>
    <property type="project" value="UniProtKB-ARBA"/>
</dbReference>
<comment type="subunit">
    <text evidence="28">Homodimer. Interacts with NDUFAF1 and ECSIT. Part of the mitochondrial complex I assembly/MCIA complex that comprises at least the core subunits TMEM126B, NDUFAF1, ECSIT and ACAD9 and complement subunits such as COA1 and TMEM186. Interacts with TMEM70 and TMEM242.</text>
</comment>
<dbReference type="PANTHER" id="PTHR43884">
    <property type="entry name" value="ACYL-COA DEHYDROGENASE"/>
    <property type="match status" value="1"/>
</dbReference>
<feature type="domain" description="ACAD9/ACADV-like C-terminal" evidence="35">
    <location>
        <begin position="510"/>
        <end position="629"/>
    </location>
</feature>
<evidence type="ECO:0000259" key="35">
    <source>
        <dbReference type="Pfam" id="PF21343"/>
    </source>
</evidence>
<dbReference type="SUPFAM" id="SSF56645">
    <property type="entry name" value="Acyl-CoA dehydrogenase NM domain-like"/>
    <property type="match status" value="1"/>
</dbReference>
<evidence type="ECO:0000313" key="36">
    <source>
        <dbReference type="EMBL" id="GFG34798.1"/>
    </source>
</evidence>
<evidence type="ECO:0000256" key="31">
    <source>
        <dbReference type="RuleBase" id="RU362125"/>
    </source>
</evidence>
<comment type="catalytic activity">
    <reaction evidence="16">
        <text>tetradecanoyl-CoA + oxidized [electron-transfer flavoprotein] + H(+) = (2E)-tetradecenoyl-CoA + reduced [electron-transfer flavoprotein]</text>
        <dbReference type="Rhea" id="RHEA:47316"/>
        <dbReference type="Rhea" id="RHEA-COMP:10685"/>
        <dbReference type="Rhea" id="RHEA-COMP:10686"/>
        <dbReference type="ChEBI" id="CHEBI:15378"/>
        <dbReference type="ChEBI" id="CHEBI:57385"/>
        <dbReference type="ChEBI" id="CHEBI:57692"/>
        <dbReference type="ChEBI" id="CHEBI:58307"/>
        <dbReference type="ChEBI" id="CHEBI:61405"/>
    </reaction>
    <physiologicalReaction direction="left-to-right" evidence="16">
        <dbReference type="Rhea" id="RHEA:47317"/>
    </physiologicalReaction>
</comment>
<keyword evidence="10 31" id="KW-0560">Oxidoreductase</keyword>
<evidence type="ECO:0000256" key="13">
    <source>
        <dbReference type="ARBA" id="ARBA00047546"/>
    </source>
</evidence>
<dbReference type="GO" id="GO:0005743">
    <property type="term" value="C:mitochondrial inner membrane"/>
    <property type="evidence" value="ECO:0007669"/>
    <property type="project" value="UniProtKB-SubCell"/>
</dbReference>
<organism evidence="36 37">
    <name type="scientific">Coptotermes formosanus</name>
    <name type="common">Formosan subterranean termite</name>
    <dbReference type="NCBI Taxonomy" id="36987"/>
    <lineage>
        <taxon>Eukaryota</taxon>
        <taxon>Metazoa</taxon>
        <taxon>Ecdysozoa</taxon>
        <taxon>Arthropoda</taxon>
        <taxon>Hexapoda</taxon>
        <taxon>Insecta</taxon>
        <taxon>Pterygota</taxon>
        <taxon>Neoptera</taxon>
        <taxon>Polyneoptera</taxon>
        <taxon>Dictyoptera</taxon>
        <taxon>Blattodea</taxon>
        <taxon>Blattoidea</taxon>
        <taxon>Termitoidae</taxon>
        <taxon>Rhinotermitidae</taxon>
        <taxon>Coptotermes</taxon>
    </lineage>
</organism>
<dbReference type="InterPro" id="IPR036250">
    <property type="entry name" value="AcylCo_DH-like_C"/>
</dbReference>
<evidence type="ECO:0000259" key="34">
    <source>
        <dbReference type="Pfam" id="PF02771"/>
    </source>
</evidence>
<evidence type="ECO:0000256" key="9">
    <source>
        <dbReference type="ARBA" id="ARBA00022990"/>
    </source>
</evidence>
<comment type="catalytic activity">
    <reaction evidence="25">
        <text>undecanoyl-CoA + oxidized [electron-transfer flavoprotein] + H(+) = trans-2-undecenoyl-CoA + reduced [electron-transfer flavoprotein]</text>
        <dbReference type="Rhea" id="RHEA:48200"/>
        <dbReference type="Rhea" id="RHEA-COMP:10685"/>
        <dbReference type="Rhea" id="RHEA-COMP:10686"/>
        <dbReference type="ChEBI" id="CHEBI:15378"/>
        <dbReference type="ChEBI" id="CHEBI:57692"/>
        <dbReference type="ChEBI" id="CHEBI:58307"/>
        <dbReference type="ChEBI" id="CHEBI:77547"/>
        <dbReference type="ChEBI" id="CHEBI:77548"/>
    </reaction>
    <physiologicalReaction direction="left-to-right" evidence="25">
        <dbReference type="Rhea" id="RHEA:48201"/>
    </physiologicalReaction>
</comment>
<comment type="similarity">
    <text evidence="3 31">Belongs to the acyl-CoA dehydrogenase family.</text>
</comment>
<comment type="catalytic activity">
    <reaction evidence="15">
        <text>oxidized [electron-transfer flavoprotein] + (9Z)-octadecenoyl-CoA + H(+) = (2E,9Z)-octadecadienoyl-CoA + reduced [electron-transfer flavoprotein]</text>
        <dbReference type="Rhea" id="RHEA:47300"/>
        <dbReference type="Rhea" id="RHEA-COMP:10685"/>
        <dbReference type="Rhea" id="RHEA-COMP:10686"/>
        <dbReference type="ChEBI" id="CHEBI:15378"/>
        <dbReference type="ChEBI" id="CHEBI:57387"/>
        <dbReference type="ChEBI" id="CHEBI:57692"/>
        <dbReference type="ChEBI" id="CHEBI:58307"/>
        <dbReference type="ChEBI" id="CHEBI:77553"/>
    </reaction>
    <physiologicalReaction direction="left-to-right" evidence="15">
        <dbReference type="Rhea" id="RHEA:47301"/>
    </physiologicalReaction>
</comment>
<feature type="domain" description="Acyl-CoA dehydrogenase/oxidase N-terminal" evidence="34">
    <location>
        <begin position="102"/>
        <end position="191"/>
    </location>
</feature>
<evidence type="ECO:0000256" key="7">
    <source>
        <dbReference type="ARBA" id="ARBA00022827"/>
    </source>
</evidence>
<evidence type="ECO:0000256" key="17">
    <source>
        <dbReference type="ARBA" id="ARBA00049140"/>
    </source>
</evidence>
<dbReference type="PROSITE" id="PS00073">
    <property type="entry name" value="ACYL_COA_DH_2"/>
    <property type="match status" value="1"/>
</dbReference>
<dbReference type="Gene3D" id="2.40.110.10">
    <property type="entry name" value="Butyryl-CoA Dehydrogenase, subunit A, domain 2"/>
    <property type="match status" value="1"/>
</dbReference>
<keyword evidence="7 31" id="KW-0274">FAD</keyword>
<dbReference type="GO" id="GO:0050660">
    <property type="term" value="F:flavin adenine dinucleotide binding"/>
    <property type="evidence" value="ECO:0007669"/>
    <property type="project" value="InterPro"/>
</dbReference>
<comment type="function">
    <text evidence="27">As part of the MCIA complex, primarily participates in the assembly of the mitochondrial complex I and therefore plays a role in oxidative phosphorylation. This moonlighting protein also has a dehydrogenase activity toward a broad range of substrates with greater specificity for long-chain unsaturated acyl-CoAs. However, in vivo, it does not seem to play a primary role in fatty acid oxidation. In addition, the function in complex I assembly is independent of the dehydrogenase activity of the protein.</text>
</comment>
<evidence type="ECO:0000256" key="21">
    <source>
        <dbReference type="ARBA" id="ARBA00051128"/>
    </source>
</evidence>
<evidence type="ECO:0000256" key="20">
    <source>
        <dbReference type="ARBA" id="ARBA00050383"/>
    </source>
</evidence>
<keyword evidence="4" id="KW-0597">Phosphoprotein</keyword>
<comment type="catalytic activity">
    <reaction evidence="24">
        <text>heptadecanoyl-CoA + oxidized [electron-transfer flavoprotein] + H(+) = trans-2-heptadecenoyl-CoA + reduced [electron-transfer flavoprotein]</text>
        <dbReference type="Rhea" id="RHEA:48196"/>
        <dbReference type="Rhea" id="RHEA-COMP:10685"/>
        <dbReference type="Rhea" id="RHEA-COMP:10686"/>
        <dbReference type="ChEBI" id="CHEBI:15378"/>
        <dbReference type="ChEBI" id="CHEBI:57692"/>
        <dbReference type="ChEBI" id="CHEBI:58307"/>
        <dbReference type="ChEBI" id="CHEBI:74307"/>
        <dbReference type="ChEBI" id="CHEBI:77551"/>
    </reaction>
    <physiologicalReaction direction="left-to-right" evidence="24">
        <dbReference type="Rhea" id="RHEA:48197"/>
    </physiologicalReaction>
</comment>
<evidence type="ECO:0000256" key="11">
    <source>
        <dbReference type="ARBA" id="ARBA00023128"/>
    </source>
</evidence>
<keyword evidence="5 31" id="KW-0285">Flavoprotein</keyword>
<evidence type="ECO:0000313" key="37">
    <source>
        <dbReference type="Proteomes" id="UP000502823"/>
    </source>
</evidence>
<evidence type="ECO:0000256" key="15">
    <source>
        <dbReference type="ARBA" id="ARBA00048725"/>
    </source>
</evidence>
<accession>A0A6L2PVZ5</accession>
<comment type="catalytic activity">
    <reaction evidence="26">
        <text>nonanoyl-CoA + oxidized [electron-transfer flavoprotein] + H(+) = (2E)-nonenoyl-CoA + reduced [electron-transfer flavoprotein]</text>
        <dbReference type="Rhea" id="RHEA:48208"/>
        <dbReference type="Rhea" id="RHEA-COMP:10685"/>
        <dbReference type="Rhea" id="RHEA-COMP:10686"/>
        <dbReference type="ChEBI" id="CHEBI:15378"/>
        <dbReference type="ChEBI" id="CHEBI:57692"/>
        <dbReference type="ChEBI" id="CHEBI:58307"/>
        <dbReference type="ChEBI" id="CHEBI:76291"/>
        <dbReference type="ChEBI" id="CHEBI:76292"/>
    </reaction>
    <physiologicalReaction direction="left-to-right" evidence="26">
        <dbReference type="Rhea" id="RHEA:48209"/>
    </physiologicalReaction>
</comment>
<dbReference type="FunFam" id="1.20.140.10:FF:000008">
    <property type="entry name" value="acyl-CoA dehydrogenase family member 9, mitochondrial"/>
    <property type="match status" value="1"/>
</dbReference>
<evidence type="ECO:0000259" key="32">
    <source>
        <dbReference type="Pfam" id="PF00441"/>
    </source>
</evidence>
<keyword evidence="6" id="KW-0999">Mitochondrion inner membrane</keyword>
<evidence type="ECO:0000256" key="14">
    <source>
        <dbReference type="ARBA" id="ARBA00047916"/>
    </source>
</evidence>
<evidence type="ECO:0000256" key="23">
    <source>
        <dbReference type="ARBA" id="ARBA00052172"/>
    </source>
</evidence>
<evidence type="ECO:0000256" key="18">
    <source>
        <dbReference type="ARBA" id="ARBA00049224"/>
    </source>
</evidence>
<dbReference type="AlphaFoldDB" id="A0A6L2PVZ5"/>
<dbReference type="EMBL" id="BLKM01008748">
    <property type="protein sequence ID" value="GFG34798.1"/>
    <property type="molecule type" value="Genomic_DNA"/>
</dbReference>
<comment type="subcellular location">
    <subcellularLocation>
        <location evidence="2">Mitochondrion inner membrane</location>
        <topology evidence="2">Peripheral membrane protein</topology>
        <orientation evidence="2">Matrix side</orientation>
    </subcellularLocation>
</comment>
<evidence type="ECO:0000256" key="24">
    <source>
        <dbReference type="ARBA" id="ARBA00052354"/>
    </source>
</evidence>
<gene>
    <name evidence="36" type="ORF">Cfor_00137</name>
</gene>
<dbReference type="InterPro" id="IPR009075">
    <property type="entry name" value="AcylCo_DH/oxidase_C"/>
</dbReference>
<dbReference type="InterPro" id="IPR037069">
    <property type="entry name" value="AcylCoA_DH/ox_N_sf"/>
</dbReference>
<reference evidence="37" key="1">
    <citation type="submission" date="2020-01" db="EMBL/GenBank/DDBJ databases">
        <title>Draft genome sequence of the Termite Coptotermes fromosanus.</title>
        <authorList>
            <person name="Itakura S."/>
            <person name="Yosikawa Y."/>
            <person name="Umezawa K."/>
        </authorList>
    </citation>
    <scope>NUCLEOTIDE SEQUENCE [LARGE SCALE GENOMIC DNA]</scope>
</reference>
<dbReference type="InterPro" id="IPR013786">
    <property type="entry name" value="AcylCoA_DH/ox_N"/>
</dbReference>
<sequence>MLMPVATNLVLRRLSRPYLSHLFLLVQNYCSSVVQEVGSAESRSAELSTVKKKQKFPFAKNLFLGKFDHDVLTYPEILDKERLQTLNELVAPIEKFFCNVDSKKIDATGEIPLQTLDQLKAFGLFGQQVPEKYGGLGLNTTEYARLSEVTSIDGSIAVTLAAHEAIGLKGIIIAGNENQKCRYLPRLATGEWIAAFCLTEAGSGSDAASIQTRAKLSEDKKTWILNGRKIWISNGGLANLFTVFAKTEVFDHVGEKHDVVTAFIVERDFGGVTSGKPEDKLGIRGSNTCEVSFENTPVPAENVLGEVGDGFKVAMNILNSGRFSMGSSAAGVLKKLIGLAAEHAITRQQFGKPLTEFELIQEKFAKITCLTYAMESMAYLTAGMLDTYENPDCAVEAAIVKVFSSEGCWYGVSECLQVLGGIGYMKDYPYERILRDARIAMIFEGTNEILRIFIALMGIQHAGIELQETVRKLRNPLMNPNFVIYKLWQRRRQSSDSPKLNLGLDGYLHPSLQVSATLLEYCVLRLQYGVEIVLARHGQTIIDQQMMLKRLADVAIDIYAMTAVLGRASRSYCIGLQNSAEEINLAVTFCQDAHSRVKRNILDVDNGPIINNDLNYKKVAKQVFKSHGYFAQHPLARNY</sequence>
<comment type="catalytic activity">
    <reaction evidence="14">
        <text>oxidized [electron-transfer flavoprotein] + hexadecanoyl-CoA + H(+) = (2E)-hexadecenoyl-CoA + reduced [electron-transfer flavoprotein]</text>
        <dbReference type="Rhea" id="RHEA:43448"/>
        <dbReference type="Rhea" id="RHEA-COMP:10685"/>
        <dbReference type="Rhea" id="RHEA-COMP:10686"/>
        <dbReference type="ChEBI" id="CHEBI:15378"/>
        <dbReference type="ChEBI" id="CHEBI:57379"/>
        <dbReference type="ChEBI" id="CHEBI:57692"/>
        <dbReference type="ChEBI" id="CHEBI:58307"/>
        <dbReference type="ChEBI" id="CHEBI:61526"/>
    </reaction>
    <physiologicalReaction direction="left-to-right" evidence="14">
        <dbReference type="Rhea" id="RHEA:43449"/>
    </physiologicalReaction>
</comment>
<dbReference type="Gene3D" id="1.20.140.10">
    <property type="entry name" value="Butyryl-CoA Dehydrogenase, subunit A, domain 3"/>
    <property type="match status" value="2"/>
</dbReference>
<comment type="catalytic activity">
    <reaction evidence="17">
        <text>eicosanoyl-CoA + oxidized [electron-transfer flavoprotein] + H(+) = (2E)-eicosenoyl-CoA + reduced [electron-transfer flavoprotein]</text>
        <dbReference type="Rhea" id="RHEA:47236"/>
        <dbReference type="Rhea" id="RHEA-COMP:10685"/>
        <dbReference type="Rhea" id="RHEA-COMP:10686"/>
        <dbReference type="ChEBI" id="CHEBI:15378"/>
        <dbReference type="ChEBI" id="CHEBI:57380"/>
        <dbReference type="ChEBI" id="CHEBI:57692"/>
        <dbReference type="ChEBI" id="CHEBI:58307"/>
        <dbReference type="ChEBI" id="CHEBI:74691"/>
    </reaction>
    <physiologicalReaction direction="left-to-right" evidence="17">
        <dbReference type="Rhea" id="RHEA:47237"/>
    </physiologicalReaction>
</comment>
<evidence type="ECO:0000256" key="26">
    <source>
        <dbReference type="ARBA" id="ARBA00052466"/>
    </source>
</evidence>
<evidence type="ECO:0000256" key="2">
    <source>
        <dbReference type="ARBA" id="ARBA00004443"/>
    </source>
</evidence>
<comment type="catalytic activity">
    <reaction evidence="22">
        <text>(9Z)-hexadecenoyl-CoA + oxidized [electron-transfer flavoprotein] + H(+) = (2E,9Z)-hexadecadienoyl-CoA + reduced [electron-transfer flavoprotein]</text>
        <dbReference type="Rhea" id="RHEA:47304"/>
        <dbReference type="Rhea" id="RHEA-COMP:10685"/>
        <dbReference type="Rhea" id="RHEA-COMP:10686"/>
        <dbReference type="ChEBI" id="CHEBI:15378"/>
        <dbReference type="ChEBI" id="CHEBI:57692"/>
        <dbReference type="ChEBI" id="CHEBI:58307"/>
        <dbReference type="ChEBI" id="CHEBI:61540"/>
        <dbReference type="ChEBI" id="CHEBI:77549"/>
    </reaction>
    <physiologicalReaction direction="left-to-right" evidence="22">
        <dbReference type="Rhea" id="RHEA:47305"/>
    </physiologicalReaction>
</comment>
<dbReference type="FunFam" id="2.40.110.10:FF:000006">
    <property type="entry name" value="very long-chain specific acyl-CoA dehydrogenase, mitochondrial"/>
    <property type="match status" value="1"/>
</dbReference>
<dbReference type="Pfam" id="PF21343">
    <property type="entry name" value="ACAD9-ACADV_C"/>
    <property type="match status" value="1"/>
</dbReference>
<evidence type="ECO:0000256" key="29">
    <source>
        <dbReference type="ARBA" id="ARBA00073945"/>
    </source>
</evidence>
<evidence type="ECO:0000256" key="16">
    <source>
        <dbReference type="ARBA" id="ARBA00049038"/>
    </source>
</evidence>
<feature type="domain" description="Acyl-CoA dehydrogenase/oxidase C-terminal" evidence="32">
    <location>
        <begin position="308"/>
        <end position="455"/>
    </location>
</feature>
<protein>
    <recommendedName>
        <fullName evidence="29">Complex I assembly factor ACAD9, mitochondrial</fullName>
    </recommendedName>
    <alternativeName>
        <fullName evidence="30">Acyl-CoA dehydrogenase family member 9</fullName>
    </alternativeName>
</protein>
<evidence type="ECO:0000259" key="33">
    <source>
        <dbReference type="Pfam" id="PF02770"/>
    </source>
</evidence>
<dbReference type="InParanoid" id="A0A6L2PVZ5"/>
<dbReference type="Pfam" id="PF02770">
    <property type="entry name" value="Acyl-CoA_dh_M"/>
    <property type="match status" value="1"/>
</dbReference>
<comment type="catalytic activity">
    <reaction evidence="21">
        <text>(9Z,12Z)-octadecadienoyl-CoA + oxidized [electron-transfer flavoprotein] + H(+) = (2E,9Z,12Z)-octadecatrienoyl-CoA + reduced [electron-transfer flavoprotein]</text>
        <dbReference type="Rhea" id="RHEA:48188"/>
        <dbReference type="Rhea" id="RHEA-COMP:10685"/>
        <dbReference type="Rhea" id="RHEA-COMP:10686"/>
        <dbReference type="ChEBI" id="CHEBI:15378"/>
        <dbReference type="ChEBI" id="CHEBI:57383"/>
        <dbReference type="ChEBI" id="CHEBI:57692"/>
        <dbReference type="ChEBI" id="CHEBI:58307"/>
        <dbReference type="ChEBI" id="CHEBI:77558"/>
    </reaction>
    <physiologicalReaction direction="left-to-right" evidence="21">
        <dbReference type="Rhea" id="RHEA:48189"/>
    </physiologicalReaction>
</comment>
<comment type="caution">
    <text evidence="36">The sequence shown here is derived from an EMBL/GenBank/DDBJ whole genome shotgun (WGS) entry which is preliminary data.</text>
</comment>
<dbReference type="Pfam" id="PF00441">
    <property type="entry name" value="Acyl-CoA_dh_1"/>
    <property type="match status" value="1"/>
</dbReference>
<feature type="domain" description="Acyl-CoA oxidase/dehydrogenase middle" evidence="33">
    <location>
        <begin position="195"/>
        <end position="295"/>
    </location>
</feature>
<evidence type="ECO:0000256" key="22">
    <source>
        <dbReference type="ARBA" id="ARBA00051582"/>
    </source>
</evidence>
<dbReference type="SUPFAM" id="SSF47203">
    <property type="entry name" value="Acyl-CoA dehydrogenase C-terminal domain-like"/>
    <property type="match status" value="2"/>
</dbReference>
<dbReference type="InterPro" id="IPR006091">
    <property type="entry name" value="Acyl-CoA_Oxase/DH_mid-dom"/>
</dbReference>
<dbReference type="PROSITE" id="PS00072">
    <property type="entry name" value="ACYL_COA_DH_1"/>
    <property type="match status" value="1"/>
</dbReference>
<dbReference type="FunFam" id="1.10.540.10:FF:000001">
    <property type="entry name" value="Very long-chain-specific acyl-CoA dehydrogenase, mitochondrial"/>
    <property type="match status" value="1"/>
</dbReference>
<keyword evidence="12" id="KW-0472">Membrane</keyword>
<keyword evidence="8" id="KW-0809">Transit peptide</keyword>
<evidence type="ECO:0000256" key="6">
    <source>
        <dbReference type="ARBA" id="ARBA00022792"/>
    </source>
</evidence>
<evidence type="ECO:0000256" key="25">
    <source>
        <dbReference type="ARBA" id="ARBA00052438"/>
    </source>
</evidence>
<keyword evidence="9" id="KW-0007">Acetylation</keyword>
<evidence type="ECO:0000256" key="30">
    <source>
        <dbReference type="ARBA" id="ARBA00076025"/>
    </source>
</evidence>
<dbReference type="GO" id="GO:0003995">
    <property type="term" value="F:acyl-CoA dehydrogenase activity"/>
    <property type="evidence" value="ECO:0007669"/>
    <property type="project" value="InterPro"/>
</dbReference>
<comment type="catalytic activity">
    <reaction evidence="18">
        <text>octadecanoyl-CoA + oxidized [electron-transfer flavoprotein] + H(+) = (2E)-octadecenoyl-CoA + reduced [electron-transfer flavoprotein]</text>
        <dbReference type="Rhea" id="RHEA:47240"/>
        <dbReference type="Rhea" id="RHEA-COMP:10685"/>
        <dbReference type="Rhea" id="RHEA-COMP:10686"/>
        <dbReference type="ChEBI" id="CHEBI:15378"/>
        <dbReference type="ChEBI" id="CHEBI:57394"/>
        <dbReference type="ChEBI" id="CHEBI:57692"/>
        <dbReference type="ChEBI" id="CHEBI:58307"/>
        <dbReference type="ChEBI" id="CHEBI:71412"/>
    </reaction>
    <physiologicalReaction direction="left-to-right" evidence="18">
        <dbReference type="Rhea" id="RHEA:47241"/>
    </physiologicalReaction>
</comment>
<dbReference type="Gene3D" id="1.10.540.10">
    <property type="entry name" value="Acyl-CoA dehydrogenase/oxidase, N-terminal domain"/>
    <property type="match status" value="1"/>
</dbReference>
<dbReference type="Pfam" id="PF02771">
    <property type="entry name" value="Acyl-CoA_dh_N"/>
    <property type="match status" value="1"/>
</dbReference>
<proteinExistence type="inferred from homology"/>
<evidence type="ECO:0000256" key="5">
    <source>
        <dbReference type="ARBA" id="ARBA00022630"/>
    </source>
</evidence>
<evidence type="ECO:0000256" key="27">
    <source>
        <dbReference type="ARBA" id="ARBA00055983"/>
    </source>
</evidence>
<comment type="catalytic activity">
    <reaction evidence="23">
        <text>(4Z,7Z,10Z,13Z,16Z,19Z)-docosahexaenoyl-CoA + oxidized [electron-transfer flavoprotein] + H(+) = (2E,4Z,7Z,10Z,13Z,16Z,19Z)-docosaheptaenoyl-CoA + reduced [electron-transfer flavoprotein]</text>
        <dbReference type="Rhea" id="RHEA:48184"/>
        <dbReference type="Rhea" id="RHEA-COMP:10685"/>
        <dbReference type="Rhea" id="RHEA-COMP:10686"/>
        <dbReference type="ChEBI" id="CHEBI:15378"/>
        <dbReference type="ChEBI" id="CHEBI:57692"/>
        <dbReference type="ChEBI" id="CHEBI:58307"/>
        <dbReference type="ChEBI" id="CHEBI:74298"/>
        <dbReference type="ChEBI" id="CHEBI:77559"/>
    </reaction>
    <physiologicalReaction direction="left-to-right" evidence="23">
        <dbReference type="Rhea" id="RHEA:48185"/>
    </physiologicalReaction>
</comment>
<evidence type="ECO:0000256" key="10">
    <source>
        <dbReference type="ARBA" id="ARBA00023002"/>
    </source>
</evidence>
<evidence type="ECO:0000256" key="8">
    <source>
        <dbReference type="ARBA" id="ARBA00022946"/>
    </source>
</evidence>
<dbReference type="InterPro" id="IPR006089">
    <property type="entry name" value="Acyl-CoA_DH_CS"/>
</dbReference>
<evidence type="ECO:0000256" key="1">
    <source>
        <dbReference type="ARBA" id="ARBA00001974"/>
    </source>
</evidence>
<evidence type="ECO:0000256" key="19">
    <source>
        <dbReference type="ARBA" id="ARBA00050339"/>
    </source>
</evidence>
<evidence type="ECO:0000256" key="4">
    <source>
        <dbReference type="ARBA" id="ARBA00022553"/>
    </source>
</evidence>
<keyword evidence="37" id="KW-1185">Reference proteome</keyword>
<comment type="catalytic activity">
    <reaction evidence="19">
        <text>(9E)-octadecenoyl-CoA + oxidized [electron-transfer flavoprotein] + H(+) = (2E,9E)-octadecadienoyl-CoA + reduced [electron-transfer flavoprotein]</text>
        <dbReference type="Rhea" id="RHEA:48192"/>
        <dbReference type="Rhea" id="RHEA-COMP:10685"/>
        <dbReference type="Rhea" id="RHEA-COMP:10686"/>
        <dbReference type="ChEBI" id="CHEBI:15378"/>
        <dbReference type="ChEBI" id="CHEBI:57692"/>
        <dbReference type="ChEBI" id="CHEBI:58307"/>
        <dbReference type="ChEBI" id="CHEBI:77537"/>
        <dbReference type="ChEBI" id="CHEBI:77552"/>
    </reaction>
    <physiologicalReaction direction="left-to-right" evidence="19">
        <dbReference type="Rhea" id="RHEA:48193"/>
    </physiologicalReaction>
</comment>
<comment type="catalytic activity">
    <reaction evidence="13">
        <text>decanoyl-CoA + oxidized [electron-transfer flavoprotein] + H(+) = (2E)-decenoyl-CoA + reduced [electron-transfer flavoprotein]</text>
        <dbReference type="Rhea" id="RHEA:48176"/>
        <dbReference type="Rhea" id="RHEA-COMP:10685"/>
        <dbReference type="Rhea" id="RHEA-COMP:10686"/>
        <dbReference type="ChEBI" id="CHEBI:15378"/>
        <dbReference type="ChEBI" id="CHEBI:57692"/>
        <dbReference type="ChEBI" id="CHEBI:58307"/>
        <dbReference type="ChEBI" id="CHEBI:61406"/>
        <dbReference type="ChEBI" id="CHEBI:61430"/>
    </reaction>
    <physiologicalReaction direction="left-to-right" evidence="13">
        <dbReference type="Rhea" id="RHEA:48177"/>
    </physiologicalReaction>
</comment>
<evidence type="ECO:0000256" key="12">
    <source>
        <dbReference type="ARBA" id="ARBA00023136"/>
    </source>
</evidence>
<keyword evidence="11" id="KW-0496">Mitochondrion</keyword>
<dbReference type="InterPro" id="IPR049448">
    <property type="entry name" value="ACAD9/ACADV-like_C"/>
</dbReference>
<evidence type="ECO:0000256" key="28">
    <source>
        <dbReference type="ARBA" id="ARBA00064101"/>
    </source>
</evidence>